<keyword evidence="1" id="KW-0802">TPR repeat</keyword>
<dbReference type="GO" id="GO:0003677">
    <property type="term" value="F:DNA binding"/>
    <property type="evidence" value="ECO:0007669"/>
    <property type="project" value="InterPro"/>
</dbReference>
<dbReference type="Pfam" id="PF01381">
    <property type="entry name" value="HTH_3"/>
    <property type="match status" value="1"/>
</dbReference>
<sequence>MFSLGQRIRELRMKKGITQIDLAKGLCTPSMISQIESDRARPSYKILFAIAERLEVPLEKLLSDVDLNLEYVSTYKMARAMVAAKEHSSAIPLLKELLETPRTQISTMDIMFELADCYLHTDQLSEAEKLFNQVYELSILRQDHQQQALTLKNIGLVEFRRKRYQLAAYQWHKGLEEADKMEEQDVFLKASILFNLGLVHDKLGNLSEALDYYNGASGLYEATGSLYEIGHVYMGLGMSYKRLNDLEKASEYSERATAIFNGLDNVLISVKLQVTCAVLQADKGMVEEAEQMLEKGIAKLKELGQKEEEGMAIVELAKLRLQQGDLQRAEELCREARGLLPELHMYQGWINRIHGQIAIERNQREEAIRRFQMAADCFKHMDAITEWDDTMYDLAELYLEADDYKRAFGITKEVRGYSRLILEERGIVL</sequence>
<dbReference type="InterPro" id="IPR041617">
    <property type="entry name" value="TPR_MalT"/>
</dbReference>
<reference evidence="4" key="1">
    <citation type="submission" date="2017-05" db="EMBL/GenBank/DDBJ databases">
        <authorList>
            <person name="Sung H."/>
        </authorList>
    </citation>
    <scope>NUCLEOTIDE SEQUENCE [LARGE SCALE GENOMIC DNA]</scope>
    <source>
        <strain evidence="4">AR23208</strain>
    </source>
</reference>
<dbReference type="PROSITE" id="PS50943">
    <property type="entry name" value="HTH_CROC1"/>
    <property type="match status" value="1"/>
</dbReference>
<dbReference type="SMART" id="SM00530">
    <property type="entry name" value="HTH_XRE"/>
    <property type="match status" value="1"/>
</dbReference>
<dbReference type="Gene3D" id="1.25.40.10">
    <property type="entry name" value="Tetratricopeptide repeat domain"/>
    <property type="match status" value="3"/>
</dbReference>
<dbReference type="Pfam" id="PF17874">
    <property type="entry name" value="TPR_MalT"/>
    <property type="match status" value="1"/>
</dbReference>
<keyword evidence="4" id="KW-1185">Reference proteome</keyword>
<dbReference type="SUPFAM" id="SSF48452">
    <property type="entry name" value="TPR-like"/>
    <property type="match status" value="3"/>
</dbReference>
<evidence type="ECO:0000256" key="1">
    <source>
        <dbReference type="PROSITE-ProRule" id="PRU00339"/>
    </source>
</evidence>
<evidence type="ECO:0000313" key="3">
    <source>
        <dbReference type="EMBL" id="ARU61338.1"/>
    </source>
</evidence>
<dbReference type="PROSITE" id="PS50005">
    <property type="entry name" value="TPR"/>
    <property type="match status" value="1"/>
</dbReference>
<feature type="repeat" description="TPR" evidence="1">
    <location>
        <begin position="190"/>
        <end position="223"/>
    </location>
</feature>
<dbReference type="Pfam" id="PF13424">
    <property type="entry name" value="TPR_12"/>
    <property type="match status" value="1"/>
</dbReference>
<dbReference type="KEGG" id="tum:CBW65_10255"/>
<dbReference type="RefSeq" id="WP_087456717.1">
    <property type="nucleotide sequence ID" value="NZ_CP021434.1"/>
</dbReference>
<dbReference type="InterPro" id="IPR010982">
    <property type="entry name" value="Lambda_DNA-bd_dom_sf"/>
</dbReference>
<dbReference type="PANTHER" id="PTHR37038:SF14">
    <property type="entry name" value="TRANSCRIPTIONAL ACTIVATOR"/>
    <property type="match status" value="1"/>
</dbReference>
<accession>A0A1Y0ILE5</accession>
<evidence type="ECO:0000313" key="4">
    <source>
        <dbReference type="Proteomes" id="UP000195437"/>
    </source>
</evidence>
<dbReference type="OrthoDB" id="2470999at2"/>
<dbReference type="InterPro" id="IPR001387">
    <property type="entry name" value="Cro/C1-type_HTH"/>
</dbReference>
<dbReference type="InterPro" id="IPR019734">
    <property type="entry name" value="TPR_rpt"/>
</dbReference>
<dbReference type="CDD" id="cd00093">
    <property type="entry name" value="HTH_XRE"/>
    <property type="match status" value="1"/>
</dbReference>
<dbReference type="Proteomes" id="UP000195437">
    <property type="component" value="Chromosome"/>
</dbReference>
<gene>
    <name evidence="3" type="ORF">CBW65_10255</name>
</gene>
<name>A0A1Y0ILE5_9BACL</name>
<organism evidence="3 4">
    <name type="scientific">Tumebacillus avium</name>
    <dbReference type="NCBI Taxonomy" id="1903704"/>
    <lineage>
        <taxon>Bacteria</taxon>
        <taxon>Bacillati</taxon>
        <taxon>Bacillota</taxon>
        <taxon>Bacilli</taxon>
        <taxon>Bacillales</taxon>
        <taxon>Alicyclobacillaceae</taxon>
        <taxon>Tumebacillus</taxon>
    </lineage>
</organism>
<dbReference type="AlphaFoldDB" id="A0A1Y0ILE5"/>
<dbReference type="InterPro" id="IPR011990">
    <property type="entry name" value="TPR-like_helical_dom_sf"/>
</dbReference>
<protein>
    <recommendedName>
        <fullName evidence="2">HTH cro/C1-type domain-containing protein</fullName>
    </recommendedName>
</protein>
<dbReference type="Gene3D" id="1.10.260.40">
    <property type="entry name" value="lambda repressor-like DNA-binding domains"/>
    <property type="match status" value="1"/>
</dbReference>
<dbReference type="EMBL" id="CP021434">
    <property type="protein sequence ID" value="ARU61338.1"/>
    <property type="molecule type" value="Genomic_DNA"/>
</dbReference>
<dbReference type="SUPFAM" id="SSF47413">
    <property type="entry name" value="lambda repressor-like DNA-binding domains"/>
    <property type="match status" value="1"/>
</dbReference>
<proteinExistence type="predicted"/>
<evidence type="ECO:0000259" key="2">
    <source>
        <dbReference type="PROSITE" id="PS50943"/>
    </source>
</evidence>
<dbReference type="InterPro" id="IPR053163">
    <property type="entry name" value="HTH-type_regulator_Rgg"/>
</dbReference>
<feature type="domain" description="HTH cro/C1-type" evidence="2">
    <location>
        <begin position="8"/>
        <end position="61"/>
    </location>
</feature>
<dbReference type="SMART" id="SM00028">
    <property type="entry name" value="TPR"/>
    <property type="match status" value="6"/>
</dbReference>
<dbReference type="PANTHER" id="PTHR37038">
    <property type="entry name" value="TRANSCRIPTIONAL REGULATOR-RELATED"/>
    <property type="match status" value="1"/>
</dbReference>